<proteinExistence type="predicted"/>
<feature type="region of interest" description="Disordered" evidence="1">
    <location>
        <begin position="223"/>
        <end position="242"/>
    </location>
</feature>
<organism evidence="2 3">
    <name type="scientific">Frankliniella occidentalis</name>
    <name type="common">Western flower thrips</name>
    <name type="synonym">Euthrips occidentalis</name>
    <dbReference type="NCBI Taxonomy" id="133901"/>
    <lineage>
        <taxon>Eukaryota</taxon>
        <taxon>Metazoa</taxon>
        <taxon>Ecdysozoa</taxon>
        <taxon>Arthropoda</taxon>
        <taxon>Hexapoda</taxon>
        <taxon>Insecta</taxon>
        <taxon>Pterygota</taxon>
        <taxon>Neoptera</taxon>
        <taxon>Paraneoptera</taxon>
        <taxon>Thysanoptera</taxon>
        <taxon>Terebrantia</taxon>
        <taxon>Thripoidea</taxon>
        <taxon>Thripidae</taxon>
        <taxon>Frankliniella</taxon>
    </lineage>
</organism>
<dbReference type="KEGG" id="foc:113210096"/>
<feature type="region of interest" description="Disordered" evidence="1">
    <location>
        <begin position="165"/>
        <end position="187"/>
    </location>
</feature>
<keyword evidence="2" id="KW-1185">Reference proteome</keyword>
<accession>A0A6J1SS96</accession>
<dbReference type="GeneID" id="113210096"/>
<evidence type="ECO:0000256" key="1">
    <source>
        <dbReference type="SAM" id="MobiDB-lite"/>
    </source>
</evidence>
<sequence>MQTAELVKSMPPPHWTGEISTIAAEAGAVYIDYEEQRTGKEAVQTAEGAKCRPPPHWTRSLSLMAAEAGAVFIDYEQQKTLENVPAPPEAFADRVPGEPGAPASTLPETKDVPEGAVGPTAAPANLETHFSYVPFAEALEADTPKTQEGWLRRLPLVRRWREAREKKYKRKQGRERTASDSCSDAGNDATPIEEAMRLHSIAGVLGVDLGDQDQHYMRASGDQQLAEDQVQGSAAGPAGGWLPPSADAGAQVQIEEAPCAQPVVEEPSRAPMHVSFTSPSVMVGPKAVARHGPLDPERPVQLRSALRSPRTPEGLPPVPGTSSSRRPLKVT</sequence>
<gene>
    <name evidence="3" type="primary">LOC113210096</name>
</gene>
<feature type="region of interest" description="Disordered" evidence="1">
    <location>
        <begin position="276"/>
        <end position="331"/>
    </location>
</feature>
<name>A0A6J1SS96_FRAOC</name>
<feature type="region of interest" description="Disordered" evidence="1">
    <location>
        <begin position="94"/>
        <end position="114"/>
    </location>
</feature>
<dbReference type="Proteomes" id="UP000504606">
    <property type="component" value="Unplaced"/>
</dbReference>
<protein>
    <submittedName>
        <fullName evidence="3">Uncharacterized protein LOC113210096</fullName>
    </submittedName>
</protein>
<dbReference type="RefSeq" id="XP_026283708.2">
    <property type="nucleotide sequence ID" value="XM_026427923.2"/>
</dbReference>
<evidence type="ECO:0000313" key="2">
    <source>
        <dbReference type="Proteomes" id="UP000504606"/>
    </source>
</evidence>
<reference evidence="3" key="1">
    <citation type="submission" date="2025-08" db="UniProtKB">
        <authorList>
            <consortium name="RefSeq"/>
        </authorList>
    </citation>
    <scope>IDENTIFICATION</scope>
    <source>
        <tissue evidence="3">Whole organism</tissue>
    </source>
</reference>
<dbReference type="AlphaFoldDB" id="A0A6J1SS96"/>
<evidence type="ECO:0000313" key="3">
    <source>
        <dbReference type="RefSeq" id="XP_026283708.2"/>
    </source>
</evidence>